<proteinExistence type="predicted"/>
<reference evidence="1 2" key="1">
    <citation type="journal article" date="2016" name="Nat. Commun.">
        <title>Thousands of microbial genomes shed light on interconnected biogeochemical processes in an aquifer system.</title>
        <authorList>
            <person name="Anantharaman K."/>
            <person name="Brown C.T."/>
            <person name="Hug L.A."/>
            <person name="Sharon I."/>
            <person name="Castelle C.J."/>
            <person name="Probst A.J."/>
            <person name="Thomas B.C."/>
            <person name="Singh A."/>
            <person name="Wilkins M.J."/>
            <person name="Karaoz U."/>
            <person name="Brodie E.L."/>
            <person name="Williams K.H."/>
            <person name="Hubbard S.S."/>
            <person name="Banfield J.F."/>
        </authorList>
    </citation>
    <scope>NUCLEOTIDE SEQUENCE [LARGE SCALE GENOMIC DNA]</scope>
</reference>
<dbReference type="Proteomes" id="UP000176404">
    <property type="component" value="Unassembled WGS sequence"/>
</dbReference>
<name>A0A1F8BAU1_9BACT</name>
<comment type="caution">
    <text evidence="1">The sequence shown here is derived from an EMBL/GenBank/DDBJ whole genome shotgun (WGS) entry which is preliminary data.</text>
</comment>
<gene>
    <name evidence="1" type="ORF">A2892_00575</name>
</gene>
<dbReference type="AlphaFoldDB" id="A0A1F8BAU1"/>
<evidence type="ECO:0000313" key="2">
    <source>
        <dbReference type="Proteomes" id="UP000176404"/>
    </source>
</evidence>
<accession>A0A1F8BAU1</accession>
<dbReference type="STRING" id="1802517.A2892_00575"/>
<sequence>MTPENPLLMVAELNKQVSDAISMIEGGREVELGGLKDDLSRQAVDLRRIAATQQKEPALKQLKPFDLPGPELIASFFENVKGASNTPICVEILKAVRSMKPGWPDIESAFFERPAYVVPEIFPSRKVIEGLKVIEGWDNEITSRPRSVSLPGLPTIRQPELIPVHPPTPGVRLQRIKSISGERIKEIVKALSRGREILGGLEFGESVSYGRVRVTEVFPSIRIDPLFIEVVGGLDSKTRSIVNGSLAQSTRLGIRAVTSGLTAGVIGKDPYLLEEVKEESENYFASRGKRLARGAVQGALVSSELAAVASMAGQRDLRLTAAEIGFLTEAALGMFRGTPIGLTPREVEAIMRRTSRVRY</sequence>
<organism evidence="1 2">
    <name type="scientific">Candidatus Woesebacteria bacterium RIFCSPLOWO2_01_FULL_39_10b</name>
    <dbReference type="NCBI Taxonomy" id="1802517"/>
    <lineage>
        <taxon>Bacteria</taxon>
        <taxon>Candidatus Woeseibacteriota</taxon>
    </lineage>
</organism>
<evidence type="ECO:0000313" key="1">
    <source>
        <dbReference type="EMBL" id="OGM60505.1"/>
    </source>
</evidence>
<dbReference type="EMBL" id="MGHD01000004">
    <property type="protein sequence ID" value="OGM60505.1"/>
    <property type="molecule type" value="Genomic_DNA"/>
</dbReference>
<protein>
    <submittedName>
        <fullName evidence="1">Uncharacterized protein</fullName>
    </submittedName>
</protein>